<proteinExistence type="predicted"/>
<sequence length="145" mass="15847">MANDGVAGLVLYDARMCAHQNGSNSEHLEQPARISSIYQCFKSAGIVARSGPRTLYAKSGWCSQQASTRFADLPRSLERAPRRNPDGRIESTKNNNSGSIKQEKNRTLMVHNFHKEECGIRSGSFSSCLFSPSYNLGLGVRGGPP</sequence>
<evidence type="ECO:0000256" key="1">
    <source>
        <dbReference type="SAM" id="MobiDB-lite"/>
    </source>
</evidence>
<keyword evidence="3" id="KW-1185">Reference proteome</keyword>
<accession>A0ABP0UX26</accession>
<feature type="region of interest" description="Disordered" evidence="1">
    <location>
        <begin position="72"/>
        <end position="105"/>
    </location>
</feature>
<dbReference type="EMBL" id="OZ019899">
    <property type="protein sequence ID" value="CAK9232095.1"/>
    <property type="molecule type" value="Genomic_DNA"/>
</dbReference>
<dbReference type="Proteomes" id="UP001497512">
    <property type="component" value="Chromosome 7"/>
</dbReference>
<feature type="compositionally biased region" description="Basic and acidic residues" evidence="1">
    <location>
        <begin position="75"/>
        <end position="91"/>
    </location>
</feature>
<evidence type="ECO:0000313" key="2">
    <source>
        <dbReference type="EMBL" id="CAK9232095.1"/>
    </source>
</evidence>
<protein>
    <submittedName>
        <fullName evidence="2">Uncharacterized protein</fullName>
    </submittedName>
</protein>
<name>A0ABP0UX26_9BRYO</name>
<evidence type="ECO:0000313" key="3">
    <source>
        <dbReference type="Proteomes" id="UP001497512"/>
    </source>
</evidence>
<reference evidence="2" key="1">
    <citation type="submission" date="2024-02" db="EMBL/GenBank/DDBJ databases">
        <authorList>
            <consortium name="ELIXIR-Norway"/>
            <consortium name="Elixir Norway"/>
        </authorList>
    </citation>
    <scope>NUCLEOTIDE SEQUENCE</scope>
</reference>
<gene>
    <name evidence="2" type="ORF">CSSPTR1EN2_LOCUS21086</name>
</gene>
<organism evidence="2 3">
    <name type="scientific">Sphagnum troendelagicum</name>
    <dbReference type="NCBI Taxonomy" id="128251"/>
    <lineage>
        <taxon>Eukaryota</taxon>
        <taxon>Viridiplantae</taxon>
        <taxon>Streptophyta</taxon>
        <taxon>Embryophyta</taxon>
        <taxon>Bryophyta</taxon>
        <taxon>Sphagnophytina</taxon>
        <taxon>Sphagnopsida</taxon>
        <taxon>Sphagnales</taxon>
        <taxon>Sphagnaceae</taxon>
        <taxon>Sphagnum</taxon>
    </lineage>
</organism>